<dbReference type="EMBL" id="FNBG01000038">
    <property type="protein sequence ID" value="SDG36435.1"/>
    <property type="molecule type" value="Genomic_DNA"/>
</dbReference>
<evidence type="ECO:0008006" key="3">
    <source>
        <dbReference type="Google" id="ProtNLM"/>
    </source>
</evidence>
<gene>
    <name evidence="1" type="ORF">SAMN04488542_13820</name>
</gene>
<protein>
    <recommendedName>
        <fullName evidence="3">DUF4367 domain-containing protein</fullName>
    </recommendedName>
</protein>
<evidence type="ECO:0000313" key="2">
    <source>
        <dbReference type="Proteomes" id="UP000198972"/>
    </source>
</evidence>
<dbReference type="OrthoDB" id="2087773at2"/>
<evidence type="ECO:0000313" key="1">
    <source>
        <dbReference type="EMBL" id="SDG36435.1"/>
    </source>
</evidence>
<name>A0A1G7TME0_9BACL</name>
<dbReference type="RefSeq" id="WP_091235698.1">
    <property type="nucleotide sequence ID" value="NZ_FNBG01000038.1"/>
</dbReference>
<reference evidence="1 2" key="1">
    <citation type="submission" date="2016-10" db="EMBL/GenBank/DDBJ databases">
        <authorList>
            <person name="de Groot N.N."/>
        </authorList>
    </citation>
    <scope>NUCLEOTIDE SEQUENCE [LARGE SCALE GENOMIC DNA]</scope>
    <source>
        <strain evidence="1 2">DSM 28129</strain>
    </source>
</reference>
<proteinExistence type="predicted"/>
<dbReference type="Proteomes" id="UP000198972">
    <property type="component" value="Unassembled WGS sequence"/>
</dbReference>
<dbReference type="PROSITE" id="PS51257">
    <property type="entry name" value="PROKAR_LIPOPROTEIN"/>
    <property type="match status" value="1"/>
</dbReference>
<accession>A0A1G7TME0</accession>
<sequence>MKCLNSISGITIIGLIIFLVSGCSNNLNSSELSSYKDKTFNFIVHYPAGWNSVIEETWEGTEERESSPDGGIVIYVESNKDDIIRVFGQHGQISLPTEGFVQEDFYTSSGEKGLLFSNELMDEKEIYFIMDSGFNGAHIRVSNDSFKRNEEKIMNVLRSIELIND</sequence>
<dbReference type="STRING" id="670482.SAMN04488542_13820"/>
<organism evidence="1 2">
    <name type="scientific">Fontibacillus panacisegetis</name>
    <dbReference type="NCBI Taxonomy" id="670482"/>
    <lineage>
        <taxon>Bacteria</taxon>
        <taxon>Bacillati</taxon>
        <taxon>Bacillota</taxon>
        <taxon>Bacilli</taxon>
        <taxon>Bacillales</taxon>
        <taxon>Paenibacillaceae</taxon>
        <taxon>Fontibacillus</taxon>
    </lineage>
</organism>
<dbReference type="AlphaFoldDB" id="A0A1G7TME0"/>
<keyword evidence="2" id="KW-1185">Reference proteome</keyword>